<feature type="transmembrane region" description="Helical" evidence="8">
    <location>
        <begin position="407"/>
        <end position="431"/>
    </location>
</feature>
<feature type="transmembrane region" description="Helical" evidence="8">
    <location>
        <begin position="322"/>
        <end position="340"/>
    </location>
</feature>
<feature type="region of interest" description="Disordered" evidence="7">
    <location>
        <begin position="446"/>
        <end position="467"/>
    </location>
</feature>
<dbReference type="InterPro" id="IPR038770">
    <property type="entry name" value="Na+/solute_symporter_sf"/>
</dbReference>
<dbReference type="PANTHER" id="PTHR32468">
    <property type="entry name" value="CATION/H + ANTIPORTER"/>
    <property type="match status" value="1"/>
</dbReference>
<dbReference type="InterPro" id="IPR050794">
    <property type="entry name" value="CPA2_transporter"/>
</dbReference>
<dbReference type="HOGENOM" id="CLU_005126_7_0_5"/>
<feature type="domain" description="Cation/H+ exchanger transmembrane" evidence="9">
    <location>
        <begin position="51"/>
        <end position="431"/>
    </location>
</feature>
<keyword evidence="5" id="KW-0406">Ion transport</keyword>
<name>A0A0A7PCT4_9SPHN</name>
<dbReference type="Pfam" id="PF00999">
    <property type="entry name" value="Na_H_Exchanger"/>
    <property type="match status" value="1"/>
</dbReference>
<dbReference type="PANTHER" id="PTHR32468:SF0">
    <property type="entry name" value="K(+)_H(+) ANTIPORTER 1"/>
    <property type="match status" value="1"/>
</dbReference>
<feature type="transmembrane region" description="Helical" evidence="8">
    <location>
        <begin position="66"/>
        <end position="85"/>
    </location>
</feature>
<evidence type="ECO:0000259" key="9">
    <source>
        <dbReference type="Pfam" id="PF00999"/>
    </source>
</evidence>
<evidence type="ECO:0000256" key="2">
    <source>
        <dbReference type="ARBA" id="ARBA00022448"/>
    </source>
</evidence>
<dbReference type="KEGG" id="sphk:SKP52_05020"/>
<feature type="transmembrane region" description="Helical" evidence="8">
    <location>
        <begin position="346"/>
        <end position="369"/>
    </location>
</feature>
<keyword evidence="3 8" id="KW-0812">Transmembrane</keyword>
<keyword evidence="4 8" id="KW-1133">Transmembrane helix</keyword>
<evidence type="ECO:0000256" key="4">
    <source>
        <dbReference type="ARBA" id="ARBA00022989"/>
    </source>
</evidence>
<dbReference type="Gene3D" id="1.20.1530.20">
    <property type="match status" value="1"/>
</dbReference>
<keyword evidence="11" id="KW-1185">Reference proteome</keyword>
<dbReference type="STRING" id="1515612.SKP52_05020"/>
<evidence type="ECO:0000256" key="6">
    <source>
        <dbReference type="ARBA" id="ARBA00023136"/>
    </source>
</evidence>
<feature type="transmembrane region" description="Helical" evidence="8">
    <location>
        <begin position="381"/>
        <end position="401"/>
    </location>
</feature>
<keyword evidence="2" id="KW-0813">Transport</keyword>
<dbReference type="GO" id="GO:0016020">
    <property type="term" value="C:membrane"/>
    <property type="evidence" value="ECO:0007669"/>
    <property type="project" value="UniProtKB-SubCell"/>
</dbReference>
<organism evidence="10 11">
    <name type="scientific">Sphingopyxis fribergensis</name>
    <dbReference type="NCBI Taxonomy" id="1515612"/>
    <lineage>
        <taxon>Bacteria</taxon>
        <taxon>Pseudomonadati</taxon>
        <taxon>Pseudomonadota</taxon>
        <taxon>Alphaproteobacteria</taxon>
        <taxon>Sphingomonadales</taxon>
        <taxon>Sphingomonadaceae</taxon>
        <taxon>Sphingopyxis</taxon>
    </lineage>
</organism>
<sequence length="467" mass="49044">MASHMVDELVRAIGDIIGAHGPAVNAAQSYAPGDYSIYFFLQIAVILLVCRVVGWLAHRFMGQPQVVGEMIAGVILGPSLFGLFFPEFQAALFPKETRNILYVGAQFGVGLYMFLVGTTLRLDHFQSKAKSAVGVSAAGIVAPFLFAAAITPFLLDIPGLFAEGLGQGSATLFMGACIALTAFPMLARIINERGLANTSLGTLALTAGAFDDAVSWCVLAIVLATFGAGVGVALLAIIGGLGFALFMYFIGRKLLVPLGHAVEAKGELTHGLLAVVLMLYAMSAFFMDAVGVHAVFGGFLLGACMPRGLLTEEIKRKIEPMTVVFLLPMFFTYSGLNTQLTTVNSLSLLAIATGILIVSIAAKFGACWLAARLAGEDNRTALGIGALMNARGLMELIIINIGLQKGIIGPTLFAILVLMAIVTTVMAGPLFELVYGRKARERGELGALGTEDPDDAHASERLAAGPA</sequence>
<feature type="transmembrane region" description="Helical" evidence="8">
    <location>
        <begin position="170"/>
        <end position="190"/>
    </location>
</feature>
<evidence type="ECO:0000256" key="3">
    <source>
        <dbReference type="ARBA" id="ARBA00022692"/>
    </source>
</evidence>
<dbReference type="EMBL" id="CP009122">
    <property type="protein sequence ID" value="AJA07931.1"/>
    <property type="molecule type" value="Genomic_DNA"/>
</dbReference>
<protein>
    <submittedName>
        <fullName evidence="10">Sodium/hydrogen exchanger</fullName>
    </submittedName>
</protein>
<feature type="transmembrane region" description="Helical" evidence="8">
    <location>
        <begin position="35"/>
        <end position="54"/>
    </location>
</feature>
<evidence type="ECO:0000256" key="1">
    <source>
        <dbReference type="ARBA" id="ARBA00004141"/>
    </source>
</evidence>
<dbReference type="GO" id="GO:0015297">
    <property type="term" value="F:antiporter activity"/>
    <property type="evidence" value="ECO:0007669"/>
    <property type="project" value="InterPro"/>
</dbReference>
<evidence type="ECO:0000313" key="11">
    <source>
        <dbReference type="Proteomes" id="UP000030907"/>
    </source>
</evidence>
<evidence type="ECO:0000313" key="10">
    <source>
        <dbReference type="EMBL" id="AJA07931.1"/>
    </source>
</evidence>
<feature type="transmembrane region" description="Helical" evidence="8">
    <location>
        <begin position="230"/>
        <end position="250"/>
    </location>
</feature>
<reference evidence="10 11" key="1">
    <citation type="journal article" date="2015" name="Int. J. Syst. Evol. Microbiol.">
        <title>Description of Sphingopyxis fribergensis sp. nov. - a soil bacterium with the ability to degrade styrene and phenylacetic acid.</title>
        <authorList>
            <person name="Oelschlagel M."/>
            <person name="Ruckert C."/>
            <person name="Kalinowski J."/>
            <person name="Schmidt G."/>
            <person name="Schlomann M."/>
            <person name="Tischler D."/>
        </authorList>
    </citation>
    <scope>NUCLEOTIDE SEQUENCE [LARGE SCALE GENOMIC DNA]</scope>
    <source>
        <strain evidence="10 11">Kp5.2</strain>
    </source>
</reference>
<keyword evidence="6 8" id="KW-0472">Membrane</keyword>
<dbReference type="AlphaFoldDB" id="A0A0A7PCT4"/>
<feature type="transmembrane region" description="Helical" evidence="8">
    <location>
        <begin position="100"/>
        <end position="120"/>
    </location>
</feature>
<dbReference type="InterPro" id="IPR006153">
    <property type="entry name" value="Cation/H_exchanger_TM"/>
</dbReference>
<evidence type="ECO:0000256" key="8">
    <source>
        <dbReference type="SAM" id="Phobius"/>
    </source>
</evidence>
<comment type="subcellular location">
    <subcellularLocation>
        <location evidence="1">Membrane</location>
        <topology evidence="1">Multi-pass membrane protein</topology>
    </subcellularLocation>
</comment>
<gene>
    <name evidence="10" type="ORF">SKP52_05020</name>
</gene>
<accession>A0A0A7PCT4</accession>
<dbReference type="Proteomes" id="UP000030907">
    <property type="component" value="Chromosome"/>
</dbReference>
<evidence type="ECO:0000256" key="5">
    <source>
        <dbReference type="ARBA" id="ARBA00023065"/>
    </source>
</evidence>
<proteinExistence type="predicted"/>
<feature type="transmembrane region" description="Helical" evidence="8">
    <location>
        <begin position="132"/>
        <end position="155"/>
    </location>
</feature>
<dbReference type="GO" id="GO:1902600">
    <property type="term" value="P:proton transmembrane transport"/>
    <property type="evidence" value="ECO:0007669"/>
    <property type="project" value="InterPro"/>
</dbReference>
<evidence type="ECO:0000256" key="7">
    <source>
        <dbReference type="SAM" id="MobiDB-lite"/>
    </source>
</evidence>